<evidence type="ECO:0000256" key="1">
    <source>
        <dbReference type="SAM" id="MobiDB-lite"/>
    </source>
</evidence>
<protein>
    <submittedName>
        <fullName evidence="2">Uncharacterized protein</fullName>
    </submittedName>
</protein>
<accession>A0ABU6TUN8</accession>
<evidence type="ECO:0000313" key="2">
    <source>
        <dbReference type="EMBL" id="MED6152627.1"/>
    </source>
</evidence>
<proteinExistence type="predicted"/>
<gene>
    <name evidence="2" type="ORF">PIB30_093793</name>
</gene>
<dbReference type="EMBL" id="JASCZI010092647">
    <property type="protein sequence ID" value="MED6152627.1"/>
    <property type="molecule type" value="Genomic_DNA"/>
</dbReference>
<dbReference type="Proteomes" id="UP001341840">
    <property type="component" value="Unassembled WGS sequence"/>
</dbReference>
<name>A0ABU6TUN8_9FABA</name>
<organism evidence="2 3">
    <name type="scientific">Stylosanthes scabra</name>
    <dbReference type="NCBI Taxonomy" id="79078"/>
    <lineage>
        <taxon>Eukaryota</taxon>
        <taxon>Viridiplantae</taxon>
        <taxon>Streptophyta</taxon>
        <taxon>Embryophyta</taxon>
        <taxon>Tracheophyta</taxon>
        <taxon>Spermatophyta</taxon>
        <taxon>Magnoliopsida</taxon>
        <taxon>eudicotyledons</taxon>
        <taxon>Gunneridae</taxon>
        <taxon>Pentapetalae</taxon>
        <taxon>rosids</taxon>
        <taxon>fabids</taxon>
        <taxon>Fabales</taxon>
        <taxon>Fabaceae</taxon>
        <taxon>Papilionoideae</taxon>
        <taxon>50 kb inversion clade</taxon>
        <taxon>dalbergioids sensu lato</taxon>
        <taxon>Dalbergieae</taxon>
        <taxon>Pterocarpus clade</taxon>
        <taxon>Stylosanthes</taxon>
    </lineage>
</organism>
<comment type="caution">
    <text evidence="2">The sequence shown here is derived from an EMBL/GenBank/DDBJ whole genome shotgun (WGS) entry which is preliminary data.</text>
</comment>
<feature type="region of interest" description="Disordered" evidence="1">
    <location>
        <begin position="53"/>
        <end position="102"/>
    </location>
</feature>
<sequence>MIMKLAAKVDKAPKRKRKRSGARTSTESAAPPQQPQNFHQFSQMVMRELASIKRKINRNSENSKKLTQQRNPRADFSGLEPHTPEGEQTESDLNSGDDILAS</sequence>
<reference evidence="2 3" key="1">
    <citation type="journal article" date="2023" name="Plants (Basel)">
        <title>Bridging the Gap: Combining Genomics and Transcriptomics Approaches to Understand Stylosanthes scabra, an Orphan Legume from the Brazilian Caatinga.</title>
        <authorList>
            <person name="Ferreira-Neto J.R.C."/>
            <person name="da Silva M.D."/>
            <person name="Binneck E."/>
            <person name="de Melo N.F."/>
            <person name="da Silva R.H."/>
            <person name="de Melo A.L.T.M."/>
            <person name="Pandolfi V."/>
            <person name="Bustamante F.O."/>
            <person name="Brasileiro-Vidal A.C."/>
            <person name="Benko-Iseppon A.M."/>
        </authorList>
    </citation>
    <scope>NUCLEOTIDE SEQUENCE [LARGE SCALE GENOMIC DNA]</scope>
    <source>
        <tissue evidence="2">Leaves</tissue>
    </source>
</reference>
<evidence type="ECO:0000313" key="3">
    <source>
        <dbReference type="Proteomes" id="UP001341840"/>
    </source>
</evidence>
<feature type="region of interest" description="Disordered" evidence="1">
    <location>
        <begin position="1"/>
        <end position="39"/>
    </location>
</feature>
<keyword evidence="3" id="KW-1185">Reference proteome</keyword>